<proteinExistence type="predicted"/>
<gene>
    <name evidence="2" type="ORF">V6N11_055167</name>
</gene>
<keyword evidence="3" id="KW-1185">Reference proteome</keyword>
<dbReference type="Proteomes" id="UP001396334">
    <property type="component" value="Unassembled WGS sequence"/>
</dbReference>
<comment type="caution">
    <text evidence="2">The sequence shown here is derived from an EMBL/GenBank/DDBJ whole genome shotgun (WGS) entry which is preliminary data.</text>
</comment>
<sequence>MTAITSLKQLPNGAAMSAITNSAAKIASKTAAAQGEPAQQAYIWTWTPVYKRWPPLHICSSTKNHSFKAKPCYNTMASSSPLTGKLEFDIRIDATPEQFHHMWAHRPHHVHHTSSDKVQGCDLHDGEFGTPGVIICWRYVHDGKAKIAKQEVEKIDHENKSITFKMLEGDLMEEYKTFVISIQALPPKEGDKGCVAHWTLEYEMLHEGIGHPETLRQFFIELTEDMGAHLIKEE</sequence>
<dbReference type="InterPro" id="IPR023393">
    <property type="entry name" value="START-like_dom_sf"/>
</dbReference>
<dbReference type="InterPro" id="IPR051761">
    <property type="entry name" value="MLP-like_ligand-binding"/>
</dbReference>
<dbReference type="SUPFAM" id="SSF55961">
    <property type="entry name" value="Bet v1-like"/>
    <property type="match status" value="1"/>
</dbReference>
<accession>A0ABR2ADI6</accession>
<protein>
    <recommendedName>
        <fullName evidence="1">Bet v I/Major latex protein domain-containing protein</fullName>
    </recommendedName>
</protein>
<organism evidence="2 3">
    <name type="scientific">Hibiscus sabdariffa</name>
    <name type="common">roselle</name>
    <dbReference type="NCBI Taxonomy" id="183260"/>
    <lineage>
        <taxon>Eukaryota</taxon>
        <taxon>Viridiplantae</taxon>
        <taxon>Streptophyta</taxon>
        <taxon>Embryophyta</taxon>
        <taxon>Tracheophyta</taxon>
        <taxon>Spermatophyta</taxon>
        <taxon>Magnoliopsida</taxon>
        <taxon>eudicotyledons</taxon>
        <taxon>Gunneridae</taxon>
        <taxon>Pentapetalae</taxon>
        <taxon>rosids</taxon>
        <taxon>malvids</taxon>
        <taxon>Malvales</taxon>
        <taxon>Malvaceae</taxon>
        <taxon>Malvoideae</taxon>
        <taxon>Hibiscus</taxon>
    </lineage>
</organism>
<evidence type="ECO:0000259" key="1">
    <source>
        <dbReference type="SMART" id="SM01037"/>
    </source>
</evidence>
<dbReference type="CDD" id="cd07816">
    <property type="entry name" value="Bet_v1-like"/>
    <property type="match status" value="1"/>
</dbReference>
<dbReference type="Pfam" id="PF00407">
    <property type="entry name" value="Bet_v_1"/>
    <property type="match status" value="1"/>
</dbReference>
<evidence type="ECO:0000313" key="3">
    <source>
        <dbReference type="Proteomes" id="UP001396334"/>
    </source>
</evidence>
<feature type="domain" description="Bet v I/Major latex protein" evidence="1">
    <location>
        <begin position="81"/>
        <end position="233"/>
    </location>
</feature>
<dbReference type="InterPro" id="IPR000916">
    <property type="entry name" value="Bet_v_I/MLP"/>
</dbReference>
<reference evidence="2 3" key="1">
    <citation type="journal article" date="2024" name="G3 (Bethesda)">
        <title>Genome assembly of Hibiscus sabdariffa L. provides insights into metabolisms of medicinal natural products.</title>
        <authorList>
            <person name="Kim T."/>
        </authorList>
    </citation>
    <scope>NUCLEOTIDE SEQUENCE [LARGE SCALE GENOMIC DNA]</scope>
    <source>
        <strain evidence="2">TK-2024</strain>
        <tissue evidence="2">Old leaves</tissue>
    </source>
</reference>
<dbReference type="PANTHER" id="PTHR31907">
    <property type="entry name" value="MLP-LIKE PROTEIN 423"/>
    <property type="match status" value="1"/>
</dbReference>
<evidence type="ECO:0000313" key="2">
    <source>
        <dbReference type="EMBL" id="KAK8490883.1"/>
    </source>
</evidence>
<dbReference type="SMART" id="SM01037">
    <property type="entry name" value="Bet_v_1"/>
    <property type="match status" value="1"/>
</dbReference>
<dbReference type="EMBL" id="JBBPBN010000272">
    <property type="protein sequence ID" value="KAK8490883.1"/>
    <property type="molecule type" value="Genomic_DNA"/>
</dbReference>
<dbReference type="Gene3D" id="3.30.530.20">
    <property type="match status" value="1"/>
</dbReference>
<name>A0ABR2ADI6_9ROSI</name>